<reference evidence="2" key="1">
    <citation type="journal article" date="2011" name="Nat. Commun.">
        <title>Effector diversification within compartments of the Leptosphaeria maculans genome affected by Repeat-Induced Point mutations.</title>
        <authorList>
            <person name="Rouxel T."/>
            <person name="Grandaubert J."/>
            <person name="Hane J.K."/>
            <person name="Hoede C."/>
            <person name="van de Wouw A.P."/>
            <person name="Couloux A."/>
            <person name="Dominguez V."/>
            <person name="Anthouard V."/>
            <person name="Bally P."/>
            <person name="Bourras S."/>
            <person name="Cozijnsen A.J."/>
            <person name="Ciuffetti L.M."/>
            <person name="Degrave A."/>
            <person name="Dilmaghani A."/>
            <person name="Duret L."/>
            <person name="Fudal I."/>
            <person name="Goodwin S.B."/>
            <person name="Gout L."/>
            <person name="Glaser N."/>
            <person name="Linglin J."/>
            <person name="Kema G.H.J."/>
            <person name="Lapalu N."/>
            <person name="Lawrence C.B."/>
            <person name="May K."/>
            <person name="Meyer M."/>
            <person name="Ollivier B."/>
            <person name="Poulain J."/>
            <person name="Schoch C.L."/>
            <person name="Simon A."/>
            <person name="Spatafora J.W."/>
            <person name="Stachowiak A."/>
            <person name="Turgeon B.G."/>
            <person name="Tyler B.M."/>
            <person name="Vincent D."/>
            <person name="Weissenbach J."/>
            <person name="Amselem J."/>
            <person name="Quesneville H."/>
            <person name="Oliver R.P."/>
            <person name="Wincker P."/>
            <person name="Balesdent M.-H."/>
            <person name="Howlett B.J."/>
        </authorList>
    </citation>
    <scope>NUCLEOTIDE SEQUENCE [LARGE SCALE GENOMIC DNA]</scope>
    <source>
        <strain evidence="2">JN3 / isolate v23.1.3 / race Av1-4-5-6-7-8</strain>
    </source>
</reference>
<accession>E4ZVT2</accession>
<evidence type="ECO:0000313" key="2">
    <source>
        <dbReference type="Proteomes" id="UP000002668"/>
    </source>
</evidence>
<dbReference type="Proteomes" id="UP000002668">
    <property type="component" value="Genome"/>
</dbReference>
<dbReference type="InParanoid" id="E4ZVT2"/>
<organism evidence="2">
    <name type="scientific">Leptosphaeria maculans (strain JN3 / isolate v23.1.3 / race Av1-4-5-6-7-8)</name>
    <name type="common">Blackleg fungus</name>
    <name type="synonym">Phoma lingam</name>
    <dbReference type="NCBI Taxonomy" id="985895"/>
    <lineage>
        <taxon>Eukaryota</taxon>
        <taxon>Fungi</taxon>
        <taxon>Dikarya</taxon>
        <taxon>Ascomycota</taxon>
        <taxon>Pezizomycotina</taxon>
        <taxon>Dothideomycetes</taxon>
        <taxon>Pleosporomycetidae</taxon>
        <taxon>Pleosporales</taxon>
        <taxon>Pleosporineae</taxon>
        <taxon>Leptosphaeriaceae</taxon>
        <taxon>Plenodomus</taxon>
        <taxon>Plenodomus lingam/Leptosphaeria maculans species complex</taxon>
    </lineage>
</organism>
<protein>
    <submittedName>
        <fullName evidence="1">Predicted protein</fullName>
    </submittedName>
</protein>
<dbReference type="AlphaFoldDB" id="E4ZVT2"/>
<gene>
    <name evidence="1" type="ORF">LEMA_P028600.1</name>
</gene>
<dbReference type="EMBL" id="FP929127">
    <property type="protein sequence ID" value="CBX95708.1"/>
    <property type="molecule type" value="Genomic_DNA"/>
</dbReference>
<evidence type="ECO:0000313" key="1">
    <source>
        <dbReference type="EMBL" id="CBX95708.1"/>
    </source>
</evidence>
<name>E4ZVT2_LEPMJ</name>
<dbReference type="HOGENOM" id="CLU_2850134_0_0_1"/>
<dbReference type="VEuPathDB" id="FungiDB:LEMA_P028600.1"/>
<proteinExistence type="predicted"/>
<sequence length="65" mass="7296">MYRVWKDERNKRGAAKVHAIFSTPAPCFVTFAIANTIKLDIISHVSTRISQPNHLHPKSTPNGLL</sequence>
<keyword evidence="2" id="KW-1185">Reference proteome</keyword>